<dbReference type="SUPFAM" id="SSF55729">
    <property type="entry name" value="Acyl-CoA N-acyltransferases (Nat)"/>
    <property type="match status" value="1"/>
</dbReference>
<dbReference type="InterPro" id="IPR016181">
    <property type="entry name" value="Acyl_CoA_acyltransferase"/>
</dbReference>
<dbReference type="EMBL" id="FMVF01000002">
    <property type="protein sequence ID" value="SCX83407.1"/>
    <property type="molecule type" value="Genomic_DNA"/>
</dbReference>
<dbReference type="RefSeq" id="WP_091140264.1">
    <property type="nucleotide sequence ID" value="NZ_FMVF01000002.1"/>
</dbReference>
<dbReference type="STRING" id="490189.SAMN02927903_00206"/>
<proteinExistence type="predicted"/>
<gene>
    <name evidence="1" type="ORF">SAMN02927903_00206</name>
</gene>
<organism evidence="1 2">
    <name type="scientific">Flavobacterium caeni</name>
    <dbReference type="NCBI Taxonomy" id="490189"/>
    <lineage>
        <taxon>Bacteria</taxon>
        <taxon>Pseudomonadati</taxon>
        <taxon>Bacteroidota</taxon>
        <taxon>Flavobacteriia</taxon>
        <taxon>Flavobacteriales</taxon>
        <taxon>Flavobacteriaceae</taxon>
        <taxon>Flavobacterium</taxon>
    </lineage>
</organism>
<evidence type="ECO:0008006" key="3">
    <source>
        <dbReference type="Google" id="ProtNLM"/>
    </source>
</evidence>
<accession>A0A1G5AZT6</accession>
<dbReference type="Gene3D" id="3.40.630.30">
    <property type="match status" value="1"/>
</dbReference>
<dbReference type="AlphaFoldDB" id="A0A1G5AZT6"/>
<sequence>MKNYTVQPYEPQYYDLWNAFVCKAKNATFLFERDFMEYHSHRFEDCSLLVFDNQKLMAVMPANRVGDEVFSHQGLTYGGLVLPPGATPSIVFDLFDAVLRHLKSKGFRRIEIKPILSFYHQEPAFESDCFLVAHGAKLYRRDCNLAVDFNGPDLLSKSKKKHYRRVSSAGIEIVESRDFGPFWKEVLGPKLASKYGAKPVHSLDEITLLAKRFPHNITQYDAYYDGRIVAGITLFEFENGIKSQYGATTIEGEKWRALDFLFITLIDKFKERMAFFDMGTVMATDGQINTGLMKQKEELGCSVYHQDFYSLAL</sequence>
<dbReference type="OrthoDB" id="9808687at2"/>
<keyword evidence="2" id="KW-1185">Reference proteome</keyword>
<protein>
    <recommendedName>
        <fullName evidence="3">Acetyltransferase (GNAT) domain-containing protein</fullName>
    </recommendedName>
</protein>
<evidence type="ECO:0000313" key="1">
    <source>
        <dbReference type="EMBL" id="SCX83407.1"/>
    </source>
</evidence>
<reference evidence="1 2" key="1">
    <citation type="submission" date="2016-10" db="EMBL/GenBank/DDBJ databases">
        <authorList>
            <person name="de Groot N.N."/>
        </authorList>
    </citation>
    <scope>NUCLEOTIDE SEQUENCE [LARGE SCALE GENOMIC DNA]</scope>
    <source>
        <strain evidence="1 2">CGMCC 1.7031</strain>
    </source>
</reference>
<name>A0A1G5AZT6_9FLAO</name>
<dbReference type="Proteomes" id="UP000199354">
    <property type="component" value="Unassembled WGS sequence"/>
</dbReference>
<evidence type="ECO:0000313" key="2">
    <source>
        <dbReference type="Proteomes" id="UP000199354"/>
    </source>
</evidence>